<evidence type="ECO:0000256" key="4">
    <source>
        <dbReference type="ARBA" id="ARBA00023136"/>
    </source>
</evidence>
<comment type="caution">
    <text evidence="9">The sequence shown here is derived from an EMBL/GenBank/DDBJ whole genome shotgun (WGS) entry which is preliminary data.</text>
</comment>
<feature type="transmembrane region" description="Helical" evidence="7">
    <location>
        <begin position="276"/>
        <end position="299"/>
    </location>
</feature>
<feature type="transmembrane region" description="Helical" evidence="7">
    <location>
        <begin position="311"/>
        <end position="332"/>
    </location>
</feature>
<protein>
    <submittedName>
        <fullName evidence="9">Integral membrane protein pth11-like protein</fullName>
    </submittedName>
</protein>
<dbReference type="PANTHER" id="PTHR33048">
    <property type="entry name" value="PTH11-LIKE INTEGRAL MEMBRANE PROTEIN (AFU_ORTHOLOGUE AFUA_5G11245)"/>
    <property type="match status" value="1"/>
</dbReference>
<evidence type="ECO:0000256" key="7">
    <source>
        <dbReference type="SAM" id="Phobius"/>
    </source>
</evidence>
<organism evidence="9 10">
    <name type="scientific">Colletotrichum incanum</name>
    <name type="common">Soybean anthracnose fungus</name>
    <dbReference type="NCBI Taxonomy" id="1573173"/>
    <lineage>
        <taxon>Eukaryota</taxon>
        <taxon>Fungi</taxon>
        <taxon>Dikarya</taxon>
        <taxon>Ascomycota</taxon>
        <taxon>Pezizomycotina</taxon>
        <taxon>Sordariomycetes</taxon>
        <taxon>Hypocreomycetidae</taxon>
        <taxon>Glomerellales</taxon>
        <taxon>Glomerellaceae</taxon>
        <taxon>Colletotrichum</taxon>
        <taxon>Colletotrichum spaethianum species complex</taxon>
    </lineage>
</organism>
<evidence type="ECO:0000256" key="1">
    <source>
        <dbReference type="ARBA" id="ARBA00004141"/>
    </source>
</evidence>
<feature type="transmembrane region" description="Helical" evidence="7">
    <location>
        <begin position="158"/>
        <end position="180"/>
    </location>
</feature>
<gene>
    <name evidence="9" type="ORF">CI238_11230</name>
</gene>
<evidence type="ECO:0000313" key="9">
    <source>
        <dbReference type="EMBL" id="KZL83757.1"/>
    </source>
</evidence>
<comment type="subcellular location">
    <subcellularLocation>
        <location evidence="1">Membrane</location>
        <topology evidence="1">Multi-pass membrane protein</topology>
    </subcellularLocation>
</comment>
<evidence type="ECO:0000256" key="5">
    <source>
        <dbReference type="ARBA" id="ARBA00038359"/>
    </source>
</evidence>
<feature type="compositionally biased region" description="Polar residues" evidence="6">
    <location>
        <begin position="377"/>
        <end position="395"/>
    </location>
</feature>
<keyword evidence="2 7" id="KW-0812">Transmembrane</keyword>
<evidence type="ECO:0000313" key="10">
    <source>
        <dbReference type="Proteomes" id="UP000076584"/>
    </source>
</evidence>
<dbReference type="InterPro" id="IPR052337">
    <property type="entry name" value="SAT4-like"/>
</dbReference>
<dbReference type="AlphaFoldDB" id="A0A167DE96"/>
<accession>A0A167DE96</accession>
<dbReference type="Proteomes" id="UP000076584">
    <property type="component" value="Unassembled WGS sequence"/>
</dbReference>
<feature type="transmembrane region" description="Helical" evidence="7">
    <location>
        <begin position="233"/>
        <end position="255"/>
    </location>
</feature>
<feature type="compositionally biased region" description="Low complexity" evidence="6">
    <location>
        <begin position="413"/>
        <end position="424"/>
    </location>
</feature>
<evidence type="ECO:0000256" key="2">
    <source>
        <dbReference type="ARBA" id="ARBA00022692"/>
    </source>
</evidence>
<evidence type="ECO:0000256" key="6">
    <source>
        <dbReference type="SAM" id="MobiDB-lite"/>
    </source>
</evidence>
<evidence type="ECO:0000256" key="3">
    <source>
        <dbReference type="ARBA" id="ARBA00022989"/>
    </source>
</evidence>
<keyword evidence="10" id="KW-1185">Reference proteome</keyword>
<name>A0A167DE96_COLIC</name>
<evidence type="ECO:0000259" key="8">
    <source>
        <dbReference type="Pfam" id="PF20684"/>
    </source>
</evidence>
<dbReference type="EMBL" id="LFIW01001067">
    <property type="protein sequence ID" value="KZL83757.1"/>
    <property type="molecule type" value="Genomic_DNA"/>
</dbReference>
<reference evidence="9 10" key="1">
    <citation type="submission" date="2015-06" db="EMBL/GenBank/DDBJ databases">
        <title>Survival trade-offs in plant roots during colonization by closely related pathogenic and mutualistic fungi.</title>
        <authorList>
            <person name="Hacquard S."/>
            <person name="Kracher B."/>
            <person name="Hiruma K."/>
            <person name="Weinman A."/>
            <person name="Muench P."/>
            <person name="Garrido Oter R."/>
            <person name="Ver Loren van Themaat E."/>
            <person name="Dallerey J.-F."/>
            <person name="Damm U."/>
            <person name="Henrissat B."/>
            <person name="Lespinet O."/>
            <person name="Thon M."/>
            <person name="Kemen E."/>
            <person name="McHardy A.C."/>
            <person name="Schulze-Lefert P."/>
            <person name="O'Connell R.J."/>
        </authorList>
    </citation>
    <scope>NUCLEOTIDE SEQUENCE [LARGE SCALE GENOMIC DNA]</scope>
    <source>
        <strain evidence="9 10">MAFF 238704</strain>
    </source>
</reference>
<dbReference type="InterPro" id="IPR049326">
    <property type="entry name" value="Rhodopsin_dom_fungi"/>
</dbReference>
<feature type="transmembrane region" description="Helical" evidence="7">
    <location>
        <begin position="101"/>
        <end position="124"/>
    </location>
</feature>
<sequence>PVHPSVCFSASAQYFQSLLFTLWLTHPKFCIWFSCWIRLPFLCSTLSSQCVRPSTFAMSAEADRFIREVWGLQGAAYLVVGLRYYSRASTLGWRKFAWDDALMGIATLVYTAESVAAYYVVAYWKGLANNGMTDEQRASVDPASEEWRLRVNGSKTHVIGLLLYTTLLWLLKACWVVYYSRLTDGVHNMKRIIFWAMIIMPVTYVACLLVAFLKCIPFQNQWQIDPSPGNSCMPAISFIQTIFVMAMNTATDFYLMAIPLPMVWKSHLPWRKKLTLMIMFSGGFLEMTFGILRCVSILTVGDTDPAQSGYWSVRESFVSVVLTNMPMVYPLFKSVIDKSRNLSTNKNSALGDSNGYRLGSYPGKQGPKSGSHPLSIPNETTWGSDEHIVSNNVEKTVSGEEASIGSSDKPYLSPSSTAAKTAPAEPDRHNRLSMRTRKHNDVQQNHITVTTEYTISRATPNHGMDERH</sequence>
<feature type="transmembrane region" description="Helical" evidence="7">
    <location>
        <begin position="192"/>
        <end position="213"/>
    </location>
</feature>
<feature type="region of interest" description="Disordered" evidence="6">
    <location>
        <begin position="343"/>
        <end position="437"/>
    </location>
</feature>
<keyword evidence="3 7" id="KW-1133">Transmembrane helix</keyword>
<dbReference type="Pfam" id="PF20684">
    <property type="entry name" value="Fung_rhodopsin"/>
    <property type="match status" value="1"/>
</dbReference>
<feature type="domain" description="Rhodopsin" evidence="8">
    <location>
        <begin position="82"/>
        <end position="333"/>
    </location>
</feature>
<keyword evidence="4 7" id="KW-0472">Membrane</keyword>
<comment type="similarity">
    <text evidence="5">Belongs to the SAT4 family.</text>
</comment>
<feature type="non-terminal residue" evidence="9">
    <location>
        <position position="1"/>
    </location>
</feature>
<proteinExistence type="inferred from homology"/>
<dbReference type="GO" id="GO:0016020">
    <property type="term" value="C:membrane"/>
    <property type="evidence" value="ECO:0007669"/>
    <property type="project" value="UniProtKB-SubCell"/>
</dbReference>
<dbReference type="PANTHER" id="PTHR33048:SF2">
    <property type="entry name" value="SRPK"/>
    <property type="match status" value="1"/>
</dbReference>